<gene>
    <name evidence="2" type="ORF">SMRZ_LOCUS7971</name>
</gene>
<dbReference type="GO" id="GO:0032502">
    <property type="term" value="P:developmental process"/>
    <property type="evidence" value="ECO:0007669"/>
    <property type="project" value="TreeGrafter"/>
</dbReference>
<organism evidence="2 3">
    <name type="scientific">Schistosoma margrebowiei</name>
    <dbReference type="NCBI Taxonomy" id="48269"/>
    <lineage>
        <taxon>Eukaryota</taxon>
        <taxon>Metazoa</taxon>
        <taxon>Spiralia</taxon>
        <taxon>Lophotrochozoa</taxon>
        <taxon>Platyhelminthes</taxon>
        <taxon>Trematoda</taxon>
        <taxon>Digenea</taxon>
        <taxon>Strigeidida</taxon>
        <taxon>Schistosomatoidea</taxon>
        <taxon>Schistosomatidae</taxon>
        <taxon>Schistosoma</taxon>
    </lineage>
</organism>
<keyword evidence="3" id="KW-1185">Reference proteome</keyword>
<dbReference type="InterPro" id="IPR036638">
    <property type="entry name" value="HLH_DNA-bd_sf"/>
</dbReference>
<evidence type="ECO:0000313" key="3">
    <source>
        <dbReference type="Proteomes" id="UP000277204"/>
    </source>
</evidence>
<feature type="compositionally biased region" description="Polar residues" evidence="1">
    <location>
        <begin position="235"/>
        <end position="246"/>
    </location>
</feature>
<dbReference type="CDD" id="cd11390">
    <property type="entry name" value="bHLH_TS"/>
    <property type="match status" value="1"/>
</dbReference>
<name>A0A183LVZ6_9TREM</name>
<dbReference type="SUPFAM" id="SSF47459">
    <property type="entry name" value="HLH, helix-loop-helix DNA-binding domain"/>
    <property type="match status" value="1"/>
</dbReference>
<dbReference type="PROSITE" id="PS50888">
    <property type="entry name" value="BHLH"/>
    <property type="match status" value="1"/>
</dbReference>
<dbReference type="InterPro" id="IPR050283">
    <property type="entry name" value="E-box_TF_Regulators"/>
</dbReference>
<dbReference type="GO" id="GO:0000977">
    <property type="term" value="F:RNA polymerase II transcription regulatory region sequence-specific DNA binding"/>
    <property type="evidence" value="ECO:0007669"/>
    <property type="project" value="TreeGrafter"/>
</dbReference>
<dbReference type="STRING" id="48269.A0A183LVZ6"/>
<protein>
    <submittedName>
        <fullName evidence="2">Uncharacterized protein</fullName>
    </submittedName>
</protein>
<dbReference type="Pfam" id="PF00010">
    <property type="entry name" value="HLH"/>
    <property type="match status" value="1"/>
</dbReference>
<sequence>MEEIDNIRYQQKLTLSQQTYLESIIENHFFTTNHNNKINDTGEEDDINTNMLPLSLSNIDRDHCSITQQQCVPFIQKGYSNLESPIQLNSYSFMNEVNPPMYCHSNGNDAYNDSPTSAPIINTTNISICHDHNHQNYHASTSTPRFIHESVWHGRNGDYIVDNSSFCTGTSPSSSSLSSSLMVPCSTTRTTAENHIDYVHSTYLTSKLIKSSSTNSSQQINTGIDLTHNIFENSPILQNNSHSNNPKYRRNSNKLSSIIRKEHQREQDKNRTRTLNVAFCRLRSCLPEIPKDTKLTKIRTLRYAITYIRQLMDLIHQTDSVNSPNMMFDTGLNSLKMVSIIIVESEHDQSLMKDSGYLSFMDR</sequence>
<dbReference type="EMBL" id="UZAI01003339">
    <property type="protein sequence ID" value="VDO78993.1"/>
    <property type="molecule type" value="Genomic_DNA"/>
</dbReference>
<dbReference type="Proteomes" id="UP000277204">
    <property type="component" value="Unassembled WGS sequence"/>
</dbReference>
<dbReference type="PANTHER" id="PTHR23349:SF68">
    <property type="entry name" value="FI14601P"/>
    <property type="match status" value="1"/>
</dbReference>
<dbReference type="GO" id="GO:0000981">
    <property type="term" value="F:DNA-binding transcription factor activity, RNA polymerase II-specific"/>
    <property type="evidence" value="ECO:0007669"/>
    <property type="project" value="TreeGrafter"/>
</dbReference>
<dbReference type="AlphaFoldDB" id="A0A183LVZ6"/>
<proteinExistence type="predicted"/>
<dbReference type="SMART" id="SM00353">
    <property type="entry name" value="HLH"/>
    <property type="match status" value="1"/>
</dbReference>
<evidence type="ECO:0000313" key="2">
    <source>
        <dbReference type="EMBL" id="VDO78993.1"/>
    </source>
</evidence>
<feature type="region of interest" description="Disordered" evidence="1">
    <location>
        <begin position="235"/>
        <end position="270"/>
    </location>
</feature>
<feature type="compositionally biased region" description="Basic and acidic residues" evidence="1">
    <location>
        <begin position="259"/>
        <end position="270"/>
    </location>
</feature>
<reference evidence="2 3" key="1">
    <citation type="submission" date="2018-11" db="EMBL/GenBank/DDBJ databases">
        <authorList>
            <consortium name="Pathogen Informatics"/>
        </authorList>
    </citation>
    <scope>NUCLEOTIDE SEQUENCE [LARGE SCALE GENOMIC DNA]</scope>
    <source>
        <strain evidence="2 3">Zambia</strain>
    </source>
</reference>
<dbReference type="GO" id="GO:0046983">
    <property type="term" value="F:protein dimerization activity"/>
    <property type="evidence" value="ECO:0007669"/>
    <property type="project" value="InterPro"/>
</dbReference>
<accession>A0A183LVZ6</accession>
<dbReference type="InterPro" id="IPR011598">
    <property type="entry name" value="bHLH_dom"/>
</dbReference>
<dbReference type="PANTHER" id="PTHR23349">
    <property type="entry name" value="BASIC HELIX-LOOP-HELIX TRANSCRIPTION FACTOR, TWIST"/>
    <property type="match status" value="1"/>
</dbReference>
<evidence type="ECO:0000256" key="1">
    <source>
        <dbReference type="SAM" id="MobiDB-lite"/>
    </source>
</evidence>
<dbReference type="Gene3D" id="4.10.280.10">
    <property type="entry name" value="Helix-loop-helix DNA-binding domain"/>
    <property type="match status" value="1"/>
</dbReference>